<feature type="region of interest" description="Disordered" evidence="3">
    <location>
        <begin position="227"/>
        <end position="266"/>
    </location>
</feature>
<evidence type="ECO:0000256" key="2">
    <source>
        <dbReference type="RuleBase" id="RU003682"/>
    </source>
</evidence>
<evidence type="ECO:0000313" key="5">
    <source>
        <dbReference type="EMBL" id="KAF2649270.1"/>
    </source>
</evidence>
<evidence type="ECO:0000259" key="4">
    <source>
        <dbReference type="PROSITE" id="PS51471"/>
    </source>
</evidence>
<keyword evidence="2" id="KW-0479">Metal-binding</keyword>
<dbReference type="InterPro" id="IPR044861">
    <property type="entry name" value="IPNS-like_FE2OG_OXY"/>
</dbReference>
<dbReference type="PROSITE" id="PS51471">
    <property type="entry name" value="FE2OG_OXY"/>
    <property type="match status" value="1"/>
</dbReference>
<reference evidence="5" key="1">
    <citation type="journal article" date="2020" name="Stud. Mycol.">
        <title>101 Dothideomycetes genomes: a test case for predicting lifestyles and emergence of pathogens.</title>
        <authorList>
            <person name="Haridas S."/>
            <person name="Albert R."/>
            <person name="Binder M."/>
            <person name="Bloem J."/>
            <person name="Labutti K."/>
            <person name="Salamov A."/>
            <person name="Andreopoulos B."/>
            <person name="Baker S."/>
            <person name="Barry K."/>
            <person name="Bills G."/>
            <person name="Bluhm B."/>
            <person name="Cannon C."/>
            <person name="Castanera R."/>
            <person name="Culley D."/>
            <person name="Daum C."/>
            <person name="Ezra D."/>
            <person name="Gonzalez J."/>
            <person name="Henrissat B."/>
            <person name="Kuo A."/>
            <person name="Liang C."/>
            <person name="Lipzen A."/>
            <person name="Lutzoni F."/>
            <person name="Magnuson J."/>
            <person name="Mondo S."/>
            <person name="Nolan M."/>
            <person name="Ohm R."/>
            <person name="Pangilinan J."/>
            <person name="Park H.-J."/>
            <person name="Ramirez L."/>
            <person name="Alfaro M."/>
            <person name="Sun H."/>
            <person name="Tritt A."/>
            <person name="Yoshinaga Y."/>
            <person name="Zwiers L.-H."/>
            <person name="Turgeon B."/>
            <person name="Goodwin S."/>
            <person name="Spatafora J."/>
            <person name="Crous P."/>
            <person name="Grigoriev I."/>
        </authorList>
    </citation>
    <scope>NUCLEOTIDE SEQUENCE</scope>
    <source>
        <strain evidence="5">CBS 122681</strain>
    </source>
</reference>
<accession>A0A6A6SNS3</accession>
<dbReference type="GO" id="GO:0016491">
    <property type="term" value="F:oxidoreductase activity"/>
    <property type="evidence" value="ECO:0007669"/>
    <property type="project" value="UniProtKB-KW"/>
</dbReference>
<evidence type="ECO:0000313" key="6">
    <source>
        <dbReference type="Proteomes" id="UP000799324"/>
    </source>
</evidence>
<feature type="compositionally biased region" description="Basic and acidic residues" evidence="3">
    <location>
        <begin position="97"/>
        <end position="106"/>
    </location>
</feature>
<feature type="compositionally biased region" description="Basic and acidic residues" evidence="3">
    <location>
        <begin position="355"/>
        <end position="368"/>
    </location>
</feature>
<dbReference type="InterPro" id="IPR027443">
    <property type="entry name" value="IPNS-like_sf"/>
</dbReference>
<dbReference type="Pfam" id="PF03171">
    <property type="entry name" value="2OG-FeII_Oxy"/>
    <property type="match status" value="1"/>
</dbReference>
<dbReference type="AlphaFoldDB" id="A0A6A6SNS3"/>
<dbReference type="OrthoDB" id="288590at2759"/>
<feature type="region of interest" description="Disordered" evidence="3">
    <location>
        <begin position="342"/>
        <end position="369"/>
    </location>
</feature>
<evidence type="ECO:0000256" key="3">
    <source>
        <dbReference type="SAM" id="MobiDB-lite"/>
    </source>
</evidence>
<name>A0A6A6SNS3_9PLEO</name>
<dbReference type="InterPro" id="IPR005123">
    <property type="entry name" value="Oxoglu/Fe-dep_dioxygenase_dom"/>
</dbReference>
<dbReference type="Pfam" id="PF14226">
    <property type="entry name" value="DIOX_N"/>
    <property type="match status" value="1"/>
</dbReference>
<dbReference type="PANTHER" id="PTHR47990">
    <property type="entry name" value="2-OXOGLUTARATE (2OG) AND FE(II)-DEPENDENT OXYGENASE SUPERFAMILY PROTEIN-RELATED"/>
    <property type="match status" value="1"/>
</dbReference>
<dbReference type="Gene3D" id="2.60.120.330">
    <property type="entry name" value="B-lactam Antibiotic, Isopenicillin N Synthase, Chain"/>
    <property type="match status" value="1"/>
</dbReference>
<keyword evidence="2" id="KW-0408">Iron</keyword>
<feature type="compositionally biased region" description="Low complexity" evidence="3">
    <location>
        <begin position="229"/>
        <end position="257"/>
    </location>
</feature>
<feature type="region of interest" description="Disordered" evidence="3">
    <location>
        <begin position="92"/>
        <end position="121"/>
    </location>
</feature>
<dbReference type="Proteomes" id="UP000799324">
    <property type="component" value="Unassembled WGS sequence"/>
</dbReference>
<sequence>MSQTELEDVGIPVIDISNPSADVAQQVLHAASTHGFLFIKNDGVTIPPQDIDDMFDLSQQFFQSPKEQKSEYAIHSDKAGGKNRGWVTMQGEALDPDGQKQGDPKEAFNIAPPPPNGSLQPLPTPLSSQTPLISRFQTSCHTLCTRILTLLGTALAIPDPTYFTTRHDQSLGTSGSIFRLLYYPKTHSPSPSSTSPQNETQIRAGAHSDYGSLTLLFRLPGQPGLELLSPAPSTSHSPSSSSSSSSSPTTSSRSWTPVPVNSSPSTLAHPPILVNIGDILSFWTCGLLKSTLHRVTFSGGSERYSIAYFCHPLDDARLEAVPGRRVAAYGETGLGREEMGRQRGNVGLGINGEGEGDRKRDGEGDGEAKVLTAGEHLGRRLKVTYGLDD</sequence>
<evidence type="ECO:0000256" key="1">
    <source>
        <dbReference type="ARBA" id="ARBA00008056"/>
    </source>
</evidence>
<dbReference type="SUPFAM" id="SSF51197">
    <property type="entry name" value="Clavaminate synthase-like"/>
    <property type="match status" value="1"/>
</dbReference>
<feature type="domain" description="Fe2OG dioxygenase" evidence="4">
    <location>
        <begin position="173"/>
        <end position="312"/>
    </location>
</feature>
<dbReference type="GO" id="GO:0044283">
    <property type="term" value="P:small molecule biosynthetic process"/>
    <property type="evidence" value="ECO:0007669"/>
    <property type="project" value="UniProtKB-ARBA"/>
</dbReference>
<dbReference type="InterPro" id="IPR050231">
    <property type="entry name" value="Iron_ascorbate_oxido_reductase"/>
</dbReference>
<dbReference type="InterPro" id="IPR026992">
    <property type="entry name" value="DIOX_N"/>
</dbReference>
<protein>
    <submittedName>
        <fullName evidence="5">Clavaminate synthase-like protein</fullName>
    </submittedName>
</protein>
<proteinExistence type="inferred from homology"/>
<gene>
    <name evidence="5" type="ORF">K491DRAFT_669250</name>
</gene>
<keyword evidence="2" id="KW-0560">Oxidoreductase</keyword>
<dbReference type="EMBL" id="MU004499">
    <property type="protein sequence ID" value="KAF2649270.1"/>
    <property type="molecule type" value="Genomic_DNA"/>
</dbReference>
<dbReference type="GO" id="GO:0046872">
    <property type="term" value="F:metal ion binding"/>
    <property type="evidence" value="ECO:0007669"/>
    <property type="project" value="UniProtKB-KW"/>
</dbReference>
<dbReference type="FunFam" id="2.60.120.330:FF:000051">
    <property type="entry name" value="Clavaminate synthase-like protein"/>
    <property type="match status" value="1"/>
</dbReference>
<organism evidence="5 6">
    <name type="scientific">Lophiostoma macrostomum CBS 122681</name>
    <dbReference type="NCBI Taxonomy" id="1314788"/>
    <lineage>
        <taxon>Eukaryota</taxon>
        <taxon>Fungi</taxon>
        <taxon>Dikarya</taxon>
        <taxon>Ascomycota</taxon>
        <taxon>Pezizomycotina</taxon>
        <taxon>Dothideomycetes</taxon>
        <taxon>Pleosporomycetidae</taxon>
        <taxon>Pleosporales</taxon>
        <taxon>Lophiostomataceae</taxon>
        <taxon>Lophiostoma</taxon>
    </lineage>
</organism>
<keyword evidence="6" id="KW-1185">Reference proteome</keyword>
<comment type="similarity">
    <text evidence="1 2">Belongs to the iron/ascorbate-dependent oxidoreductase family.</text>
</comment>